<name>A0A642V2U7_9ASCO</name>
<evidence type="ECO:0000256" key="5">
    <source>
        <dbReference type="ARBA" id="ARBA00023175"/>
    </source>
</evidence>
<evidence type="ECO:0000256" key="3">
    <source>
        <dbReference type="ARBA" id="ARBA00022840"/>
    </source>
</evidence>
<evidence type="ECO:0000256" key="1">
    <source>
        <dbReference type="ARBA" id="ARBA00022701"/>
    </source>
</evidence>
<feature type="compositionally biased region" description="Polar residues" evidence="9">
    <location>
        <begin position="639"/>
        <end position="649"/>
    </location>
</feature>
<dbReference type="Gene3D" id="3.40.850.10">
    <property type="entry name" value="Kinesin motor domain"/>
    <property type="match status" value="1"/>
</dbReference>
<dbReference type="GO" id="GO:0007018">
    <property type="term" value="P:microtubule-based movement"/>
    <property type="evidence" value="ECO:0007669"/>
    <property type="project" value="InterPro"/>
</dbReference>
<dbReference type="PANTHER" id="PTHR47968:SF36">
    <property type="entry name" value="KINESIN HEAVY CHAIN ISOFORM X1"/>
    <property type="match status" value="1"/>
</dbReference>
<evidence type="ECO:0000256" key="9">
    <source>
        <dbReference type="SAM" id="MobiDB-lite"/>
    </source>
</evidence>
<evidence type="ECO:0000256" key="6">
    <source>
        <dbReference type="PROSITE-ProRule" id="PRU00283"/>
    </source>
</evidence>
<dbReference type="GO" id="GO:0008017">
    <property type="term" value="F:microtubule binding"/>
    <property type="evidence" value="ECO:0007669"/>
    <property type="project" value="InterPro"/>
</dbReference>
<evidence type="ECO:0000313" key="12">
    <source>
        <dbReference type="Proteomes" id="UP000761534"/>
    </source>
</evidence>
<evidence type="ECO:0000256" key="7">
    <source>
        <dbReference type="RuleBase" id="RU000394"/>
    </source>
</evidence>
<organism evidence="11 12">
    <name type="scientific">Trichomonascus ciferrii</name>
    <dbReference type="NCBI Taxonomy" id="44093"/>
    <lineage>
        <taxon>Eukaryota</taxon>
        <taxon>Fungi</taxon>
        <taxon>Dikarya</taxon>
        <taxon>Ascomycota</taxon>
        <taxon>Saccharomycotina</taxon>
        <taxon>Dipodascomycetes</taxon>
        <taxon>Dipodascales</taxon>
        <taxon>Trichomonascaceae</taxon>
        <taxon>Trichomonascus</taxon>
        <taxon>Trichomonascus ciferrii complex</taxon>
    </lineage>
</organism>
<dbReference type="InterPro" id="IPR027417">
    <property type="entry name" value="P-loop_NTPase"/>
</dbReference>
<dbReference type="InterPro" id="IPR019821">
    <property type="entry name" value="Kinesin_motor_CS"/>
</dbReference>
<dbReference type="OrthoDB" id="3176171at2759"/>
<dbReference type="PROSITE" id="PS00411">
    <property type="entry name" value="KINESIN_MOTOR_1"/>
    <property type="match status" value="1"/>
</dbReference>
<accession>A0A642V2U7</accession>
<comment type="caution">
    <text evidence="11">The sequence shown here is derived from an EMBL/GenBank/DDBJ whole genome shotgun (WGS) entry which is preliminary data.</text>
</comment>
<feature type="compositionally biased region" description="Polar residues" evidence="9">
    <location>
        <begin position="8"/>
        <end position="31"/>
    </location>
</feature>
<feature type="compositionally biased region" description="Low complexity" evidence="9">
    <location>
        <begin position="614"/>
        <end position="623"/>
    </location>
</feature>
<feature type="coiled-coil region" evidence="8">
    <location>
        <begin position="546"/>
        <end position="573"/>
    </location>
</feature>
<evidence type="ECO:0000259" key="10">
    <source>
        <dbReference type="PROSITE" id="PS50067"/>
    </source>
</evidence>
<sequence>MPPFATPGSPTKRSVRPSGSTTSLNRPQTPQLIKRPASSASMRSPTPNYLRRPATPSGFGGGGVSYSGNIKVCVRVKPDGSSNPSSSWDIDTARNAIGSKELGEFTFDRVFHGPIPNENVYNDSVKELVEKVMGGFHATVFAYGMTGSGKTYSMQGTAGNPGIIPLSVRSIFDHVRQNQNERSFNIRVAYLEIYNEHLNDLLSPSTPSDDIRLRESGGGRIRAIGLKEVVVESPEHLLDTIAQGDSIRRTEGTEFNARSSRSHAVVQINIESTPKAPTKQSNIKHNSTLYLCDLAGSERAVSQTERRKEGAYINKSLLTLGTVIARLSSGGPNAGHIPYRDSKLTRLLQPALSGKSLVSVLCTVQTAGPSSAYMETVSTLRFAARAKNVVVNVKRNDEMANDPKTLERLVQQVEAQKIEIQQLRACSGSSISSSSSASSASTALTSPTLSSPPPDGLMDKINQLEAENKILHERVEHLTRLCDDSRLEEVLGFSADESDDSETGDRRQNQQIEEYKSYISHLERQLYQQELSHRTPTSVSVDSASNSHYRDIIQDLKDEIEELRESNQDKDRIISALRSVNKRKENLAAFNISTPSNHSTAYSRYYFNNSSSALASPRSLSYSDADEDVTITRTDDDSSAPSSPVKSIA</sequence>
<dbReference type="SUPFAM" id="SSF52540">
    <property type="entry name" value="P-loop containing nucleoside triphosphate hydrolases"/>
    <property type="match status" value="1"/>
</dbReference>
<dbReference type="EMBL" id="SWFS01000281">
    <property type="protein sequence ID" value="KAA8911514.1"/>
    <property type="molecule type" value="Genomic_DNA"/>
</dbReference>
<feature type="binding site" evidence="6">
    <location>
        <begin position="144"/>
        <end position="151"/>
    </location>
    <ligand>
        <name>ATP</name>
        <dbReference type="ChEBI" id="CHEBI:30616"/>
    </ligand>
</feature>
<feature type="region of interest" description="Disordered" evidence="9">
    <location>
        <begin position="614"/>
        <end position="649"/>
    </location>
</feature>
<reference evidence="11" key="1">
    <citation type="journal article" date="2019" name="G3 (Bethesda)">
        <title>Genome Assemblies of Two Rare Opportunistic Yeast Pathogens: Diutina rugosa (syn. Candida rugosa) and Trichomonascus ciferrii (syn. Candida ciferrii).</title>
        <authorList>
            <person name="Mixao V."/>
            <person name="Saus E."/>
            <person name="Hansen A.P."/>
            <person name="Lass-Florl C."/>
            <person name="Gabaldon T."/>
        </authorList>
    </citation>
    <scope>NUCLEOTIDE SEQUENCE</scope>
    <source>
        <strain evidence="11">CBS 4856</strain>
    </source>
</reference>
<dbReference type="GO" id="GO:0003777">
    <property type="term" value="F:microtubule motor activity"/>
    <property type="evidence" value="ECO:0007669"/>
    <property type="project" value="InterPro"/>
</dbReference>
<feature type="region of interest" description="Disordered" evidence="9">
    <location>
        <begin position="429"/>
        <end position="459"/>
    </location>
</feature>
<dbReference type="GO" id="GO:0005874">
    <property type="term" value="C:microtubule"/>
    <property type="evidence" value="ECO:0007669"/>
    <property type="project" value="UniProtKB-KW"/>
</dbReference>
<comment type="similarity">
    <text evidence="6 7">Belongs to the TRAFAC class myosin-kinesin ATPase superfamily. Kinesin family.</text>
</comment>
<keyword evidence="5 6" id="KW-0505">Motor protein</keyword>
<dbReference type="SMART" id="SM00129">
    <property type="entry name" value="KISc"/>
    <property type="match status" value="1"/>
</dbReference>
<evidence type="ECO:0000313" key="11">
    <source>
        <dbReference type="EMBL" id="KAA8911514.1"/>
    </source>
</evidence>
<dbReference type="PRINTS" id="PR00380">
    <property type="entry name" value="KINESINHEAVY"/>
</dbReference>
<evidence type="ECO:0000256" key="8">
    <source>
        <dbReference type="SAM" id="Coils"/>
    </source>
</evidence>
<dbReference type="InterPro" id="IPR036961">
    <property type="entry name" value="Kinesin_motor_dom_sf"/>
</dbReference>
<feature type="compositionally biased region" description="Polar residues" evidence="9">
    <location>
        <begin position="38"/>
        <end position="47"/>
    </location>
</feature>
<dbReference type="InterPro" id="IPR001752">
    <property type="entry name" value="Kinesin_motor_dom"/>
</dbReference>
<proteinExistence type="inferred from homology"/>
<gene>
    <name evidence="11" type="ORF">TRICI_003788</name>
</gene>
<dbReference type="Proteomes" id="UP000761534">
    <property type="component" value="Unassembled WGS sequence"/>
</dbReference>
<dbReference type="AlphaFoldDB" id="A0A642V2U7"/>
<protein>
    <recommendedName>
        <fullName evidence="7">Kinesin-like protein</fullName>
    </recommendedName>
</protein>
<keyword evidence="2 6" id="KW-0547">Nucleotide-binding</keyword>
<keyword evidence="1 7" id="KW-0493">Microtubule</keyword>
<feature type="region of interest" description="Disordered" evidence="9">
    <location>
        <begin position="1"/>
        <end position="61"/>
    </location>
</feature>
<feature type="domain" description="Kinesin motor" evidence="10">
    <location>
        <begin position="69"/>
        <end position="389"/>
    </location>
</feature>
<feature type="compositionally biased region" description="Low complexity" evidence="9">
    <location>
        <begin position="429"/>
        <end position="449"/>
    </location>
</feature>
<evidence type="ECO:0000256" key="2">
    <source>
        <dbReference type="ARBA" id="ARBA00022741"/>
    </source>
</evidence>
<dbReference type="InterPro" id="IPR027640">
    <property type="entry name" value="Kinesin-like_fam"/>
</dbReference>
<keyword evidence="12" id="KW-1185">Reference proteome</keyword>
<dbReference type="PROSITE" id="PS50067">
    <property type="entry name" value="KINESIN_MOTOR_2"/>
    <property type="match status" value="1"/>
</dbReference>
<evidence type="ECO:0000256" key="4">
    <source>
        <dbReference type="ARBA" id="ARBA00023054"/>
    </source>
</evidence>
<dbReference type="VEuPathDB" id="FungiDB:TRICI_003788"/>
<dbReference type="Pfam" id="PF00225">
    <property type="entry name" value="Kinesin"/>
    <property type="match status" value="1"/>
</dbReference>
<dbReference type="GO" id="GO:0005524">
    <property type="term" value="F:ATP binding"/>
    <property type="evidence" value="ECO:0007669"/>
    <property type="project" value="UniProtKB-UniRule"/>
</dbReference>
<keyword evidence="3 6" id="KW-0067">ATP-binding</keyword>
<keyword evidence="4 8" id="KW-0175">Coiled coil</keyword>
<dbReference type="PANTHER" id="PTHR47968">
    <property type="entry name" value="CENTROMERE PROTEIN E"/>
    <property type="match status" value="1"/>
</dbReference>